<evidence type="ECO:0000256" key="1">
    <source>
        <dbReference type="ARBA" id="ARBA00004613"/>
    </source>
</evidence>
<dbReference type="InterPro" id="IPR001343">
    <property type="entry name" value="Hemolysn_Ca-bd"/>
</dbReference>
<dbReference type="InterPro" id="IPR011049">
    <property type="entry name" value="Serralysin-like_metalloprot_C"/>
</dbReference>
<evidence type="ECO:0000256" key="3">
    <source>
        <dbReference type="SAM" id="MobiDB-lite"/>
    </source>
</evidence>
<proteinExistence type="predicted"/>
<dbReference type="PRINTS" id="PR00313">
    <property type="entry name" value="CABNDNGRPT"/>
</dbReference>
<dbReference type="EMBL" id="JACJSI010000026">
    <property type="protein sequence ID" value="MBD2530845.1"/>
    <property type="molecule type" value="Genomic_DNA"/>
</dbReference>
<accession>A0ABR8DNA3</accession>
<keyword evidence="2" id="KW-0964">Secreted</keyword>
<feature type="region of interest" description="Disordered" evidence="3">
    <location>
        <begin position="66"/>
        <end position="94"/>
    </location>
</feature>
<dbReference type="SUPFAM" id="SSF51120">
    <property type="entry name" value="beta-Roll"/>
    <property type="match status" value="3"/>
</dbReference>
<dbReference type="PANTHER" id="PTHR38340:SF1">
    <property type="entry name" value="S-LAYER PROTEIN"/>
    <property type="match status" value="1"/>
</dbReference>
<dbReference type="InterPro" id="IPR018511">
    <property type="entry name" value="Hemolysin-typ_Ca-bd_CS"/>
</dbReference>
<dbReference type="Gene3D" id="2.150.10.10">
    <property type="entry name" value="Serralysin-like metalloprotease, C-terminal"/>
    <property type="match status" value="4"/>
</dbReference>
<gene>
    <name evidence="4" type="ORF">H6G97_15170</name>
</gene>
<evidence type="ECO:0000313" key="4">
    <source>
        <dbReference type="EMBL" id="MBD2530845.1"/>
    </source>
</evidence>
<sequence>MAIINGSITPADDKILANGDNDKIDALAGNDTVNGGAGNDTLIGNFGNDSLFGGVGNDSLDGGFNRDTLDGGAGNDTLNGGDDNDSLSGGTGNNRLNGGAGKDILIAQNGNSPSVGDVGDTLIGGADNDELRVEGASNYVLTNDRLFVGNLVHQFSEVERVKLTGTAGNDTINASQALLLDRTDLFGGAGNDTIIGSRGLDQINGGDGNDSIVGGAGFNFLRGNNGNDTLIGGNDNNNLNGGEGNDFLQGGAGRDSFSDSAFDGAGDDQYIGGAGEDFLFIQGDNNFELFSFVNDPNKSQLKGGKFGPGANLDDSATGTDTLQNIESVEIQGGASNNRIDASRANQNISLFLNGRDGSDILLGGSGNDQLSGGLDNDRLDGNAGNDRLIGDSGNDILGGGQGNDTLSGGGNFNSGEIDILTGGLAFGGVQSADTFSLNDSYRQAGNAIITDFSVLDGDKIALRGSASDYTFVQQNFNTNNSIGSGIFSNDSSILDTVIFFGSPLSGDIIAVAEDVSISAITSGVTFTI</sequence>
<dbReference type="RefSeq" id="WP_190941483.1">
    <property type="nucleotide sequence ID" value="NZ_JACJSI010000026.1"/>
</dbReference>
<name>A0ABR8DNA3_9NOSO</name>
<evidence type="ECO:0000313" key="5">
    <source>
        <dbReference type="Proteomes" id="UP000623440"/>
    </source>
</evidence>
<evidence type="ECO:0008006" key="6">
    <source>
        <dbReference type="Google" id="ProtNLM"/>
    </source>
</evidence>
<comment type="caution">
    <text evidence="4">The sequence shown here is derived from an EMBL/GenBank/DDBJ whole genome shotgun (WGS) entry which is preliminary data.</text>
</comment>
<organism evidence="4 5">
    <name type="scientific">Nostoc flagelliforme FACHB-838</name>
    <dbReference type="NCBI Taxonomy" id="2692904"/>
    <lineage>
        <taxon>Bacteria</taxon>
        <taxon>Bacillati</taxon>
        <taxon>Cyanobacteriota</taxon>
        <taxon>Cyanophyceae</taxon>
        <taxon>Nostocales</taxon>
        <taxon>Nostocaceae</taxon>
        <taxon>Nostoc</taxon>
    </lineage>
</organism>
<dbReference type="Proteomes" id="UP000623440">
    <property type="component" value="Unassembled WGS sequence"/>
</dbReference>
<keyword evidence="5" id="KW-1185">Reference proteome</keyword>
<comment type="subcellular location">
    <subcellularLocation>
        <location evidence="1">Secreted</location>
    </subcellularLocation>
</comment>
<evidence type="ECO:0000256" key="2">
    <source>
        <dbReference type="ARBA" id="ARBA00022525"/>
    </source>
</evidence>
<dbReference type="PANTHER" id="PTHR38340">
    <property type="entry name" value="S-LAYER PROTEIN"/>
    <property type="match status" value="1"/>
</dbReference>
<dbReference type="PROSITE" id="PS00330">
    <property type="entry name" value="HEMOLYSIN_CALCIUM"/>
    <property type="match status" value="6"/>
</dbReference>
<dbReference type="InterPro" id="IPR050557">
    <property type="entry name" value="RTX_toxin/Mannuronan_C5-epim"/>
</dbReference>
<protein>
    <recommendedName>
        <fullName evidence="6">Calcium-binding protein</fullName>
    </recommendedName>
</protein>
<reference evidence="4 5" key="1">
    <citation type="journal article" date="2020" name="ISME J.">
        <title>Comparative genomics reveals insights into cyanobacterial evolution and habitat adaptation.</title>
        <authorList>
            <person name="Chen M.Y."/>
            <person name="Teng W.K."/>
            <person name="Zhao L."/>
            <person name="Hu C.X."/>
            <person name="Zhou Y.K."/>
            <person name="Han B.P."/>
            <person name="Song L.R."/>
            <person name="Shu W.S."/>
        </authorList>
    </citation>
    <scope>NUCLEOTIDE SEQUENCE [LARGE SCALE GENOMIC DNA]</scope>
    <source>
        <strain evidence="4 5">FACHB-838</strain>
    </source>
</reference>
<dbReference type="Pfam" id="PF00353">
    <property type="entry name" value="HemolysinCabind"/>
    <property type="match status" value="9"/>
</dbReference>